<evidence type="ECO:0000313" key="4">
    <source>
        <dbReference type="Proteomes" id="UP000267606"/>
    </source>
</evidence>
<keyword evidence="2" id="KW-1133">Transmembrane helix</keyword>
<organism evidence="5">
    <name type="scientific">Onchocerca flexuosa</name>
    <dbReference type="NCBI Taxonomy" id="387005"/>
    <lineage>
        <taxon>Eukaryota</taxon>
        <taxon>Metazoa</taxon>
        <taxon>Ecdysozoa</taxon>
        <taxon>Nematoda</taxon>
        <taxon>Chromadorea</taxon>
        <taxon>Rhabditida</taxon>
        <taxon>Spirurina</taxon>
        <taxon>Spiruromorpha</taxon>
        <taxon>Filarioidea</taxon>
        <taxon>Onchocercidae</taxon>
        <taxon>Onchocerca</taxon>
    </lineage>
</organism>
<keyword evidence="1" id="KW-0862">Zinc</keyword>
<reference evidence="3 4" key="2">
    <citation type="submission" date="2018-11" db="EMBL/GenBank/DDBJ databases">
        <authorList>
            <consortium name="Pathogen Informatics"/>
        </authorList>
    </citation>
    <scope>NUCLEOTIDE SEQUENCE [LARGE SCALE GENOMIC DNA]</scope>
</reference>
<evidence type="ECO:0000313" key="5">
    <source>
        <dbReference type="WBParaSite" id="OFLC_0000848801-mRNA-1"/>
    </source>
</evidence>
<dbReference type="PANTHER" id="PTHR43808">
    <property type="entry name" value="ACETYLORNITHINE DEACETYLASE"/>
    <property type="match status" value="1"/>
</dbReference>
<reference evidence="5" key="1">
    <citation type="submission" date="2016-06" db="UniProtKB">
        <authorList>
            <consortium name="WormBaseParasite"/>
        </authorList>
    </citation>
    <scope>IDENTIFICATION</scope>
</reference>
<dbReference type="Gene3D" id="3.40.630.10">
    <property type="entry name" value="Zn peptidases"/>
    <property type="match status" value="1"/>
</dbReference>
<proteinExistence type="predicted"/>
<evidence type="ECO:0000313" key="3">
    <source>
        <dbReference type="EMBL" id="VDO55911.1"/>
    </source>
</evidence>
<protein>
    <submittedName>
        <fullName evidence="5">M20_dimer domain-containing protein</fullName>
    </submittedName>
</protein>
<dbReference type="PANTHER" id="PTHR43808:SF8">
    <property type="entry name" value="PEPTIDASE M20 DIMERISATION DOMAIN-CONTAINING PROTEIN"/>
    <property type="match status" value="1"/>
</dbReference>
<dbReference type="InterPro" id="IPR050072">
    <property type="entry name" value="Peptidase_M20A"/>
</dbReference>
<evidence type="ECO:0000256" key="1">
    <source>
        <dbReference type="ARBA" id="ARBA00022833"/>
    </source>
</evidence>
<dbReference type="Proteomes" id="UP000267606">
    <property type="component" value="Unassembled WGS sequence"/>
</dbReference>
<feature type="transmembrane region" description="Helical" evidence="2">
    <location>
        <begin position="126"/>
        <end position="147"/>
    </location>
</feature>
<sequence length="155" mass="17651">MPTSPLLNPNEERVEIFLTELMKINSCTGNEEDLSAALTVYFKATGWHVLRQPLKSDPKRHNLLVTKIPYKAPGPRYLLNTHMDTVPPYIPPTYDGTKITGRGANDAKGWDVSFKCIIACFASISFFFFFSLSLCFFLCFFFSIYLLNACLFRKS</sequence>
<accession>A0A183HLX7</accession>
<keyword evidence="4" id="KW-1185">Reference proteome</keyword>
<keyword evidence="2" id="KW-0812">Transmembrane</keyword>
<keyword evidence="2" id="KW-0472">Membrane</keyword>
<dbReference type="AlphaFoldDB" id="A0A183HLX7"/>
<evidence type="ECO:0000256" key="2">
    <source>
        <dbReference type="SAM" id="Phobius"/>
    </source>
</evidence>
<gene>
    <name evidence="3" type="ORF">OFLC_LOCUS8488</name>
</gene>
<name>A0A183HLX7_9BILA</name>
<dbReference type="WBParaSite" id="OFLC_0000848801-mRNA-1">
    <property type="protein sequence ID" value="OFLC_0000848801-mRNA-1"/>
    <property type="gene ID" value="OFLC_0000848801"/>
</dbReference>
<dbReference type="EMBL" id="UZAJ01009642">
    <property type="protein sequence ID" value="VDO55911.1"/>
    <property type="molecule type" value="Genomic_DNA"/>
</dbReference>
<dbReference type="STRING" id="387005.A0A183HLX7"/>
<dbReference type="SUPFAM" id="SSF53187">
    <property type="entry name" value="Zn-dependent exopeptidases"/>
    <property type="match status" value="1"/>
</dbReference>